<dbReference type="Proteomes" id="UP000279089">
    <property type="component" value="Unassembled WGS sequence"/>
</dbReference>
<dbReference type="OrthoDB" id="9803748at2"/>
<dbReference type="SMART" id="SM00905">
    <property type="entry name" value="FolB"/>
    <property type="match status" value="1"/>
</dbReference>
<evidence type="ECO:0000256" key="5">
    <source>
        <dbReference type="ARBA" id="ARBA00023239"/>
    </source>
</evidence>
<evidence type="ECO:0000256" key="1">
    <source>
        <dbReference type="ARBA" id="ARBA00001353"/>
    </source>
</evidence>
<comment type="catalytic activity">
    <reaction evidence="1 6">
        <text>7,8-dihydroneopterin = 6-hydroxymethyl-7,8-dihydropterin + glycolaldehyde</text>
        <dbReference type="Rhea" id="RHEA:10540"/>
        <dbReference type="ChEBI" id="CHEBI:17001"/>
        <dbReference type="ChEBI" id="CHEBI:17071"/>
        <dbReference type="ChEBI" id="CHEBI:44841"/>
        <dbReference type="EC" id="4.1.2.25"/>
    </reaction>
</comment>
<comment type="function">
    <text evidence="6">Catalyzes the conversion of 7,8-dihydroneopterin to 6-hydroxymethyl-7,8-dihydropterin.</text>
</comment>
<dbReference type="NCBIfam" id="TIGR00525">
    <property type="entry name" value="folB"/>
    <property type="match status" value="1"/>
</dbReference>
<keyword evidence="5 6" id="KW-0456">Lyase</keyword>
<dbReference type="UniPathway" id="UPA00077">
    <property type="reaction ID" value="UER00154"/>
</dbReference>
<dbReference type="GO" id="GO:0004150">
    <property type="term" value="F:dihydroneopterin aldolase activity"/>
    <property type="evidence" value="ECO:0007669"/>
    <property type="project" value="UniProtKB-UniRule"/>
</dbReference>
<evidence type="ECO:0000256" key="6">
    <source>
        <dbReference type="RuleBase" id="RU362079"/>
    </source>
</evidence>
<reference evidence="9" key="1">
    <citation type="submission" date="2018-11" db="EMBL/GenBank/DDBJ databases">
        <title>Chitinophaga lutea sp.nov., isolate from arsenic contaminated soil.</title>
        <authorList>
            <person name="Zong Y."/>
        </authorList>
    </citation>
    <scope>NUCLEOTIDE SEQUENCE [LARGE SCALE GENOMIC DNA]</scope>
    <source>
        <strain evidence="9">YLT18</strain>
    </source>
</reference>
<proteinExistence type="inferred from homology"/>
<dbReference type="GO" id="GO:0046656">
    <property type="term" value="P:folic acid biosynthetic process"/>
    <property type="evidence" value="ECO:0007669"/>
    <property type="project" value="UniProtKB-UniRule"/>
</dbReference>
<dbReference type="InterPro" id="IPR006156">
    <property type="entry name" value="Dihydroneopterin_aldolase"/>
</dbReference>
<dbReference type="SUPFAM" id="SSF55620">
    <property type="entry name" value="Tetrahydrobiopterin biosynthesis enzymes-like"/>
    <property type="match status" value="1"/>
</dbReference>
<dbReference type="InterPro" id="IPR006157">
    <property type="entry name" value="FolB_dom"/>
</dbReference>
<keyword evidence="4 6" id="KW-0289">Folate biosynthesis</keyword>
<dbReference type="AlphaFoldDB" id="A0A3N4ME16"/>
<dbReference type="PANTHER" id="PTHR42844:SF1">
    <property type="entry name" value="DIHYDRONEOPTERIN ALDOLASE 1-RELATED"/>
    <property type="match status" value="1"/>
</dbReference>
<accession>A0A3N4ME16</accession>
<feature type="domain" description="Dihydroneopterin aldolase/epimerase" evidence="7">
    <location>
        <begin position="4"/>
        <end position="116"/>
    </location>
</feature>
<dbReference type="PANTHER" id="PTHR42844">
    <property type="entry name" value="DIHYDRONEOPTERIN ALDOLASE 1-RELATED"/>
    <property type="match status" value="1"/>
</dbReference>
<name>A0A3N4ME16_9BACT</name>
<dbReference type="GO" id="GO:0046654">
    <property type="term" value="P:tetrahydrofolate biosynthetic process"/>
    <property type="evidence" value="ECO:0007669"/>
    <property type="project" value="UniProtKB-UniRule"/>
</dbReference>
<gene>
    <name evidence="8" type="primary">folB</name>
    <name evidence="8" type="ORF">EG028_09875</name>
</gene>
<dbReference type="EC" id="4.1.2.25" evidence="6"/>
<dbReference type="GO" id="GO:0005737">
    <property type="term" value="C:cytoplasm"/>
    <property type="evidence" value="ECO:0007669"/>
    <property type="project" value="TreeGrafter"/>
</dbReference>
<comment type="similarity">
    <text evidence="3 6">Belongs to the DHNA family.</text>
</comment>
<evidence type="ECO:0000313" key="9">
    <source>
        <dbReference type="Proteomes" id="UP000279089"/>
    </source>
</evidence>
<protein>
    <recommendedName>
        <fullName evidence="6">7,8-dihydroneopterin aldolase</fullName>
        <ecNumber evidence="6">4.1.2.25</ecNumber>
    </recommendedName>
</protein>
<sequence>MLTIALESIKFFAYHGLYKEEQVLGNHFILDVQVSIPEPEHPSMLSESVNYEELYSIARRVMEVPQPLLEQVVHDITAAIRAKYPYVTHSKVTLRKQAPPFGGDLAFSVVSLEKQY</sequence>
<organism evidence="8 9">
    <name type="scientific">Chitinophaga barathri</name>
    <dbReference type="NCBI Taxonomy" id="1647451"/>
    <lineage>
        <taxon>Bacteria</taxon>
        <taxon>Pseudomonadati</taxon>
        <taxon>Bacteroidota</taxon>
        <taxon>Chitinophagia</taxon>
        <taxon>Chitinophagales</taxon>
        <taxon>Chitinophagaceae</taxon>
        <taxon>Chitinophaga</taxon>
    </lineage>
</organism>
<evidence type="ECO:0000313" key="8">
    <source>
        <dbReference type="EMBL" id="RPD41605.1"/>
    </source>
</evidence>
<dbReference type="InterPro" id="IPR043133">
    <property type="entry name" value="GTP-CH-I_C/QueF"/>
</dbReference>
<keyword evidence="9" id="KW-1185">Reference proteome</keyword>
<evidence type="ECO:0000259" key="7">
    <source>
        <dbReference type="SMART" id="SM00905"/>
    </source>
</evidence>
<dbReference type="Pfam" id="PF02152">
    <property type="entry name" value="FolB"/>
    <property type="match status" value="1"/>
</dbReference>
<dbReference type="NCBIfam" id="TIGR00526">
    <property type="entry name" value="folB_dom"/>
    <property type="match status" value="1"/>
</dbReference>
<evidence type="ECO:0000256" key="4">
    <source>
        <dbReference type="ARBA" id="ARBA00022909"/>
    </source>
</evidence>
<evidence type="ECO:0000256" key="2">
    <source>
        <dbReference type="ARBA" id="ARBA00005013"/>
    </source>
</evidence>
<dbReference type="Gene3D" id="3.30.1130.10">
    <property type="match status" value="1"/>
</dbReference>
<comment type="pathway">
    <text evidence="2 6">Cofactor biosynthesis; tetrahydrofolate biosynthesis; 2-amino-4-hydroxy-6-hydroxymethyl-7,8-dihydropteridine diphosphate from 7,8-dihydroneopterin triphosphate: step 3/4.</text>
</comment>
<dbReference type="EMBL" id="RMBX01000004">
    <property type="protein sequence ID" value="RPD41605.1"/>
    <property type="molecule type" value="Genomic_DNA"/>
</dbReference>
<comment type="caution">
    <text evidence="8">The sequence shown here is derived from an EMBL/GenBank/DDBJ whole genome shotgun (WGS) entry which is preliminary data.</text>
</comment>
<dbReference type="RefSeq" id="WP_120516094.1">
    <property type="nucleotide sequence ID" value="NZ_QXZY01000005.1"/>
</dbReference>
<evidence type="ECO:0000256" key="3">
    <source>
        <dbReference type="ARBA" id="ARBA00005708"/>
    </source>
</evidence>